<proteinExistence type="predicted"/>
<dbReference type="InterPro" id="IPR025322">
    <property type="entry name" value="PADRE_dom"/>
</dbReference>
<evidence type="ECO:0000313" key="2">
    <source>
        <dbReference type="EMBL" id="OAE18827.1"/>
    </source>
</evidence>
<keyword evidence="3" id="KW-1185">Reference proteome</keyword>
<evidence type="ECO:0000256" key="1">
    <source>
        <dbReference type="SAM" id="MobiDB-lite"/>
    </source>
</evidence>
<name>A0A176VE30_MARPO</name>
<feature type="region of interest" description="Disordered" evidence="1">
    <location>
        <begin position="185"/>
        <end position="260"/>
    </location>
</feature>
<protein>
    <submittedName>
        <fullName evidence="2">Uncharacterized protein</fullName>
    </submittedName>
</protein>
<sequence>MGNIASIAGGPQEVVRVVRDGKVLEFDNDMAVEELLSVYPKSVVCQDQVQENGKMRRRMLAPKDVLRRGQVYLLFRIPTQQQQQQKQQAPSTLQQQQAQMQQRAIPHKAPKVHPVNVPTTAPAPVPSRQQQQLHNNANGATKLGPVMKSTISKQQIAKILQEGSVKITTKNGVARLSGAQLTRLLNQASGRSSPSPKKQSPWLESIPEEPMKPIVSEQQKSSTTAMELVKPLAISSSSSNNKNQVLPRQQQQRQQRKRRLLEDQWQQRMSHHPRELSSAASIHPPSDRLSARAAAASALPIVFRFLEAISDATGHRGGSLSHAGHAVNQATAPAPAPAAAAAAHRLLLPLPLLGDLDFVQ</sequence>
<feature type="region of interest" description="Disordered" evidence="1">
    <location>
        <begin position="83"/>
        <end position="132"/>
    </location>
</feature>
<gene>
    <name evidence="2" type="ORF">AXG93_313s1260</name>
</gene>
<accession>A0A176VE30</accession>
<reference evidence="2" key="1">
    <citation type="submission" date="2016-03" db="EMBL/GenBank/DDBJ databases">
        <title>Mechanisms controlling the formation of the plant cell surface in tip-growing cells are functionally conserved among land plants.</title>
        <authorList>
            <person name="Honkanen S."/>
            <person name="Jones V.A."/>
            <person name="Morieri G."/>
            <person name="Champion C."/>
            <person name="Hetherington A.J."/>
            <person name="Kelly S."/>
            <person name="Saint-Marcoux D."/>
            <person name="Proust H."/>
            <person name="Prescott H."/>
            <person name="Dolan L."/>
        </authorList>
    </citation>
    <scope>NUCLEOTIDE SEQUENCE [LARGE SCALE GENOMIC DNA]</scope>
    <source>
        <tissue evidence="2">Whole gametophyte</tissue>
    </source>
</reference>
<feature type="compositionally biased region" description="Polar residues" evidence="1">
    <location>
        <begin position="216"/>
        <end position="225"/>
    </location>
</feature>
<dbReference type="EMBL" id="LVLJ01004000">
    <property type="protein sequence ID" value="OAE18827.1"/>
    <property type="molecule type" value="Genomic_DNA"/>
</dbReference>
<dbReference type="Proteomes" id="UP000077202">
    <property type="component" value="Unassembled WGS sequence"/>
</dbReference>
<feature type="compositionally biased region" description="Low complexity" evidence="1">
    <location>
        <begin position="112"/>
        <end position="122"/>
    </location>
</feature>
<feature type="region of interest" description="Disordered" evidence="1">
    <location>
        <begin position="265"/>
        <end position="284"/>
    </location>
</feature>
<dbReference type="Pfam" id="PF14009">
    <property type="entry name" value="PADRE"/>
    <property type="match status" value="1"/>
</dbReference>
<dbReference type="AlphaFoldDB" id="A0A176VE30"/>
<comment type="caution">
    <text evidence="2">The sequence shown here is derived from an EMBL/GenBank/DDBJ whole genome shotgun (WGS) entry which is preliminary data.</text>
</comment>
<feature type="compositionally biased region" description="Polar residues" evidence="1">
    <location>
        <begin position="185"/>
        <end position="198"/>
    </location>
</feature>
<feature type="compositionally biased region" description="Low complexity" evidence="1">
    <location>
        <begin position="83"/>
        <end position="104"/>
    </location>
</feature>
<organism evidence="2 3">
    <name type="scientific">Marchantia polymorpha subsp. ruderalis</name>
    <dbReference type="NCBI Taxonomy" id="1480154"/>
    <lineage>
        <taxon>Eukaryota</taxon>
        <taxon>Viridiplantae</taxon>
        <taxon>Streptophyta</taxon>
        <taxon>Embryophyta</taxon>
        <taxon>Marchantiophyta</taxon>
        <taxon>Marchantiopsida</taxon>
        <taxon>Marchantiidae</taxon>
        <taxon>Marchantiales</taxon>
        <taxon>Marchantiaceae</taxon>
        <taxon>Marchantia</taxon>
    </lineage>
</organism>
<evidence type="ECO:0000313" key="3">
    <source>
        <dbReference type="Proteomes" id="UP000077202"/>
    </source>
</evidence>
<feature type="compositionally biased region" description="Polar residues" evidence="1">
    <location>
        <begin position="234"/>
        <end position="247"/>
    </location>
</feature>